<proteinExistence type="predicted"/>
<dbReference type="RefSeq" id="YP_667858.1">
    <property type="nucleotide sequence ID" value="NC_008252.1"/>
</dbReference>
<protein>
    <submittedName>
        <fullName evidence="1">Uncharacterized protein</fullName>
    </submittedName>
</protein>
<accession>Q0ZP70</accession>
<dbReference type="EMBL" id="DQ317692">
    <property type="protein sequence ID" value="ABC74884.1"/>
    <property type="molecule type" value="Genomic_DNA"/>
</dbReference>
<dbReference type="OrthoDB" id="21662at10239"/>
<dbReference type="Proteomes" id="UP000242804">
    <property type="component" value="Segment"/>
</dbReference>
<keyword evidence="2" id="KW-1185">Reference proteome</keyword>
<organism evidence="1 2">
    <name type="scientific">Neodiprion abietis nucleopolyhedrovirus</name>
    <dbReference type="NCBI Taxonomy" id="204507"/>
    <lineage>
        <taxon>Viruses</taxon>
        <taxon>Viruses incertae sedis</taxon>
        <taxon>Naldaviricetes</taxon>
        <taxon>Lefavirales</taxon>
        <taxon>Baculoviridae</taxon>
        <taxon>Gammabaculovirus</taxon>
        <taxon>Gammabaculovirus neabietis</taxon>
    </lineage>
</organism>
<evidence type="ECO:0000313" key="2">
    <source>
        <dbReference type="Proteomes" id="UP000242804"/>
    </source>
</evidence>
<evidence type="ECO:0000313" key="1">
    <source>
        <dbReference type="EMBL" id="ABC74884.1"/>
    </source>
</evidence>
<reference evidence="1 2" key="1">
    <citation type="journal article" date="2006" name="J. Virol.">
        <title>Sequence analysis and organization of the Neodiprion abietis nucleopolyhedrovirus genome.</title>
        <authorList>
            <person name="Duffy S.P."/>
            <person name="Young A.M."/>
            <person name="Morin B."/>
            <person name="Lucarotti C.J."/>
            <person name="Koop B.F."/>
            <person name="Levin D.B."/>
        </authorList>
    </citation>
    <scope>NUCLEOTIDE SEQUENCE [LARGE SCALE GENOMIC DNA]</scope>
</reference>
<dbReference type="GeneID" id="4179160"/>
<dbReference type="KEGG" id="vg:4179160"/>
<name>Q0ZP70_9CBAC</name>
<sequence length="216" mass="24967">MLLIIIVMLLLFLTLLYCMWSTNNSSSVENIDNYIEKVVKITDNGDLTWNQEPFMEIIPHWYKAILYNETSFCDYNVILCDQTLRLETLIKKLINTTIINNSSIGIFKTYETKARNITLHLLHIDVFANGFVVVRTPNTQLNYDDQPYDFSRTDYSFAFVDSTDEGLVNKLIGKTKAVIAVVENDNAKQYLQNNGYMSQSLNVMLYNCKILLTQIK</sequence>